<dbReference type="Gene3D" id="1.10.150.20">
    <property type="entry name" value="5' to 3' exonuclease, C-terminal subdomain"/>
    <property type="match status" value="1"/>
</dbReference>
<dbReference type="Gene3D" id="3.30.70.270">
    <property type="match status" value="1"/>
</dbReference>
<keyword evidence="18" id="KW-1185">Reference proteome</keyword>
<evidence type="ECO:0000256" key="14">
    <source>
        <dbReference type="ARBA" id="ARBA00049244"/>
    </source>
</evidence>
<dbReference type="Pfam" id="PF00817">
    <property type="entry name" value="IMS"/>
    <property type="match status" value="1"/>
</dbReference>
<evidence type="ECO:0000256" key="4">
    <source>
        <dbReference type="ARBA" id="ARBA00022490"/>
    </source>
</evidence>
<evidence type="ECO:0000256" key="9">
    <source>
        <dbReference type="ARBA" id="ARBA00022763"/>
    </source>
</evidence>
<dbReference type="CDD" id="cd03586">
    <property type="entry name" value="PolY_Pol_IV_kappa"/>
    <property type="match status" value="1"/>
</dbReference>
<dbReference type="InterPro" id="IPR043128">
    <property type="entry name" value="Rev_trsase/Diguanyl_cyclase"/>
</dbReference>
<comment type="catalytic activity">
    <reaction evidence="14 15">
        <text>DNA(n) + a 2'-deoxyribonucleoside 5'-triphosphate = DNA(n+1) + diphosphate</text>
        <dbReference type="Rhea" id="RHEA:22508"/>
        <dbReference type="Rhea" id="RHEA-COMP:17339"/>
        <dbReference type="Rhea" id="RHEA-COMP:17340"/>
        <dbReference type="ChEBI" id="CHEBI:33019"/>
        <dbReference type="ChEBI" id="CHEBI:61560"/>
        <dbReference type="ChEBI" id="CHEBI:173112"/>
        <dbReference type="EC" id="2.7.7.7"/>
    </reaction>
</comment>
<evidence type="ECO:0000313" key="18">
    <source>
        <dbReference type="Proteomes" id="UP000830055"/>
    </source>
</evidence>
<comment type="function">
    <text evidence="15">Poorly processive, error-prone DNA polymerase involved in untargeted mutagenesis. Copies undamaged DNA at stalled replication forks, which arise in vivo from mismatched or misaligned primer ends. These misaligned primers can be extended by PolIV. Exhibits no 3'-5' exonuclease (proofreading) activity. May be involved in translesional synthesis, in conjunction with the beta clamp from PolIII.</text>
</comment>
<name>A0ABM7W821_9BACT</name>
<comment type="subcellular location">
    <subcellularLocation>
        <location evidence="1 15">Cytoplasm</location>
    </subcellularLocation>
</comment>
<evidence type="ECO:0000256" key="12">
    <source>
        <dbReference type="ARBA" id="ARBA00023125"/>
    </source>
</evidence>
<comment type="cofactor">
    <cofactor evidence="15">
        <name>Mg(2+)</name>
        <dbReference type="ChEBI" id="CHEBI:18420"/>
    </cofactor>
    <text evidence="15">Binds 2 magnesium ions per subunit.</text>
</comment>
<dbReference type="NCBIfam" id="NF010731">
    <property type="entry name" value="PRK14133.1"/>
    <property type="match status" value="1"/>
</dbReference>
<feature type="site" description="Substrate discrimination" evidence="15">
    <location>
        <position position="14"/>
    </location>
</feature>
<dbReference type="InterPro" id="IPR001126">
    <property type="entry name" value="UmuC"/>
</dbReference>
<dbReference type="InterPro" id="IPR050116">
    <property type="entry name" value="DNA_polymerase-Y"/>
</dbReference>
<keyword evidence="13 15" id="KW-0234">DNA repair</keyword>
<feature type="binding site" evidence="15">
    <location>
        <position position="104"/>
    </location>
    <ligand>
        <name>Mg(2+)</name>
        <dbReference type="ChEBI" id="CHEBI:18420"/>
    </ligand>
</feature>
<dbReference type="PANTHER" id="PTHR11076">
    <property type="entry name" value="DNA REPAIR POLYMERASE UMUC / TRANSFERASE FAMILY MEMBER"/>
    <property type="match status" value="1"/>
</dbReference>
<dbReference type="Proteomes" id="UP000830055">
    <property type="component" value="Chromosome"/>
</dbReference>
<dbReference type="Pfam" id="PF11799">
    <property type="entry name" value="IMS_C"/>
    <property type="match status" value="1"/>
</dbReference>
<keyword evidence="9 15" id="KW-0227">DNA damage</keyword>
<dbReference type="Gene3D" id="3.40.1170.60">
    <property type="match status" value="1"/>
</dbReference>
<accession>A0ABM7W821</accession>
<proteinExistence type="inferred from homology"/>
<dbReference type="NCBIfam" id="NF002677">
    <property type="entry name" value="PRK02406.1"/>
    <property type="match status" value="1"/>
</dbReference>
<evidence type="ECO:0000256" key="2">
    <source>
        <dbReference type="ARBA" id="ARBA00010945"/>
    </source>
</evidence>
<dbReference type="SUPFAM" id="SSF100879">
    <property type="entry name" value="Lesion bypass DNA polymerase (Y-family), little finger domain"/>
    <property type="match status" value="1"/>
</dbReference>
<gene>
    <name evidence="15 17" type="primary">dinB</name>
    <name evidence="17" type="ORF">DPPLL_14220</name>
</gene>
<dbReference type="EMBL" id="AP025516">
    <property type="protein sequence ID" value="BDD87057.1"/>
    <property type="molecule type" value="Genomic_DNA"/>
</dbReference>
<dbReference type="HAMAP" id="MF_01113">
    <property type="entry name" value="DNApol_IV"/>
    <property type="match status" value="1"/>
</dbReference>
<dbReference type="InterPro" id="IPR043502">
    <property type="entry name" value="DNA/RNA_pol_sf"/>
</dbReference>
<evidence type="ECO:0000256" key="3">
    <source>
        <dbReference type="ARBA" id="ARBA00022457"/>
    </source>
</evidence>
<evidence type="ECO:0000256" key="13">
    <source>
        <dbReference type="ARBA" id="ARBA00023204"/>
    </source>
</evidence>
<evidence type="ECO:0000259" key="16">
    <source>
        <dbReference type="PROSITE" id="PS50173"/>
    </source>
</evidence>
<protein>
    <recommendedName>
        <fullName evidence="15">DNA polymerase IV</fullName>
        <shortName evidence="15">Pol IV</shortName>
        <ecNumber evidence="15">2.7.7.7</ecNumber>
    </recommendedName>
</protein>
<evidence type="ECO:0000256" key="7">
    <source>
        <dbReference type="ARBA" id="ARBA00022705"/>
    </source>
</evidence>
<evidence type="ECO:0000256" key="8">
    <source>
        <dbReference type="ARBA" id="ARBA00022723"/>
    </source>
</evidence>
<keyword evidence="11 15" id="KW-0239">DNA-directed DNA polymerase</keyword>
<evidence type="ECO:0000256" key="1">
    <source>
        <dbReference type="ARBA" id="ARBA00004496"/>
    </source>
</evidence>
<dbReference type="Gene3D" id="3.30.1490.100">
    <property type="entry name" value="DNA polymerase, Y-family, little finger domain"/>
    <property type="match status" value="1"/>
</dbReference>
<dbReference type="EC" id="2.7.7.7" evidence="15"/>
<evidence type="ECO:0000256" key="15">
    <source>
        <dbReference type="HAMAP-Rule" id="MF_01113"/>
    </source>
</evidence>
<organism evidence="17 18">
    <name type="scientific">Desulfofustis limnaeus</name>
    <dbReference type="NCBI Taxonomy" id="2740163"/>
    <lineage>
        <taxon>Bacteria</taxon>
        <taxon>Pseudomonadati</taxon>
        <taxon>Thermodesulfobacteriota</taxon>
        <taxon>Desulfobulbia</taxon>
        <taxon>Desulfobulbales</taxon>
        <taxon>Desulfocapsaceae</taxon>
        <taxon>Desulfofustis</taxon>
    </lineage>
</organism>
<keyword evidence="3 15" id="KW-0515">Mutator protein</keyword>
<keyword evidence="12 15" id="KW-0238">DNA-binding</keyword>
<dbReference type="RefSeq" id="WP_284154100.1">
    <property type="nucleotide sequence ID" value="NZ_AP025516.1"/>
</dbReference>
<keyword evidence="7 15" id="KW-0235">DNA replication</keyword>
<feature type="domain" description="UmuC" evidence="16">
    <location>
        <begin position="5"/>
        <end position="186"/>
    </location>
</feature>
<evidence type="ECO:0000256" key="5">
    <source>
        <dbReference type="ARBA" id="ARBA00022679"/>
    </source>
</evidence>
<dbReference type="PROSITE" id="PS50173">
    <property type="entry name" value="UMUC"/>
    <property type="match status" value="1"/>
</dbReference>
<keyword evidence="5 15" id="KW-0808">Transferase</keyword>
<evidence type="ECO:0000256" key="11">
    <source>
        <dbReference type="ARBA" id="ARBA00022932"/>
    </source>
</evidence>
<keyword evidence="10 15" id="KW-0460">Magnesium</keyword>
<dbReference type="Pfam" id="PF21999">
    <property type="entry name" value="IMS_HHH_1"/>
    <property type="match status" value="1"/>
</dbReference>
<sequence length="366" mass="40674">MQRKIIHVDMDAFYASIEQLDNPELLGRPVIVGGRPDSRGVVAACSYEARTFGIKSAMPCSRAYARCPEAVFIHPRLDRYREVSTRIMTIFRSYTDLVEPLSLDEAFLDVTVNKRHEPSATMLAEQIRRQIREETGLTASAGVSFNKFIAKIASDLNKPDGLSVIRPEMAASFLATLPIGSFFGVGAVTERRMRQQGICCGADLLKLSLAELSERFGKQGVFLYHIVRGHDHRPVQSERARKSIGAETTLEHDTKDPDRIDAILARLAQRVGHTLHRKHLVGTTVTLKVRYADFTTVTRSVTGSVPSADPAHLLSAVRFLLGRTEAGKRKVRLLGISVSNLSPRATTRPRQLLLPFISRHDHDKTG</sequence>
<comment type="similarity">
    <text evidence="2 15">Belongs to the DNA polymerase type-Y family.</text>
</comment>
<reference evidence="17 18" key="1">
    <citation type="submission" date="2022-01" db="EMBL/GenBank/DDBJ databases">
        <title>Desulfofustis limnae sp. nov., a novel mesophilic sulfate-reducing bacterium isolated from marsh soil.</title>
        <authorList>
            <person name="Watanabe M."/>
            <person name="Takahashi A."/>
            <person name="Kojima H."/>
            <person name="Fukui M."/>
        </authorList>
    </citation>
    <scope>NUCLEOTIDE SEQUENCE [LARGE SCALE GENOMIC DNA]</scope>
    <source>
        <strain evidence="17 18">PPLL</strain>
    </source>
</reference>
<dbReference type="PANTHER" id="PTHR11076:SF33">
    <property type="entry name" value="DNA POLYMERASE KAPPA"/>
    <property type="match status" value="1"/>
</dbReference>
<dbReference type="InterPro" id="IPR017961">
    <property type="entry name" value="DNA_pol_Y-fam_little_finger"/>
</dbReference>
<evidence type="ECO:0000256" key="10">
    <source>
        <dbReference type="ARBA" id="ARBA00022842"/>
    </source>
</evidence>
<keyword evidence="4 15" id="KW-0963">Cytoplasm</keyword>
<comment type="subunit">
    <text evidence="15">Monomer.</text>
</comment>
<evidence type="ECO:0000256" key="6">
    <source>
        <dbReference type="ARBA" id="ARBA00022695"/>
    </source>
</evidence>
<dbReference type="InterPro" id="IPR022880">
    <property type="entry name" value="DNApol_IV"/>
</dbReference>
<dbReference type="SUPFAM" id="SSF56672">
    <property type="entry name" value="DNA/RNA polymerases"/>
    <property type="match status" value="1"/>
</dbReference>
<evidence type="ECO:0000313" key="17">
    <source>
        <dbReference type="EMBL" id="BDD87057.1"/>
    </source>
</evidence>
<keyword evidence="6 15" id="KW-0548">Nucleotidyltransferase</keyword>
<feature type="active site" evidence="15">
    <location>
        <position position="105"/>
    </location>
</feature>
<feature type="binding site" evidence="15">
    <location>
        <position position="9"/>
    </location>
    <ligand>
        <name>Mg(2+)</name>
        <dbReference type="ChEBI" id="CHEBI:18420"/>
    </ligand>
</feature>
<keyword evidence="8 15" id="KW-0479">Metal-binding</keyword>
<dbReference type="InterPro" id="IPR036775">
    <property type="entry name" value="DNA_pol_Y-fam_lit_finger_sf"/>
</dbReference>
<dbReference type="InterPro" id="IPR053848">
    <property type="entry name" value="IMS_HHH_1"/>
</dbReference>